<evidence type="ECO:0000256" key="1">
    <source>
        <dbReference type="SAM" id="SignalP"/>
    </source>
</evidence>
<name>A0A815UEN1_ADIRI</name>
<feature type="signal peptide" evidence="1">
    <location>
        <begin position="1"/>
        <end position="17"/>
    </location>
</feature>
<accession>A0A815UEN1</accession>
<dbReference type="EMBL" id="CAJNOR010004644">
    <property type="protein sequence ID" value="CAF1518291.1"/>
    <property type="molecule type" value="Genomic_DNA"/>
</dbReference>
<feature type="chain" id="PRO_5036228946" evidence="1">
    <location>
        <begin position="18"/>
        <end position="103"/>
    </location>
</feature>
<comment type="caution">
    <text evidence="2">The sequence shown here is derived from an EMBL/GenBank/DDBJ whole genome shotgun (WGS) entry which is preliminary data.</text>
</comment>
<keyword evidence="4" id="KW-1185">Reference proteome</keyword>
<dbReference type="EMBL" id="CAJNOJ010000735">
    <property type="protein sequence ID" value="CAF1516620.1"/>
    <property type="molecule type" value="Genomic_DNA"/>
</dbReference>
<organism evidence="2 5">
    <name type="scientific">Adineta ricciae</name>
    <name type="common">Rotifer</name>
    <dbReference type="NCBI Taxonomy" id="249248"/>
    <lineage>
        <taxon>Eukaryota</taxon>
        <taxon>Metazoa</taxon>
        <taxon>Spiralia</taxon>
        <taxon>Gnathifera</taxon>
        <taxon>Rotifera</taxon>
        <taxon>Eurotatoria</taxon>
        <taxon>Bdelloidea</taxon>
        <taxon>Adinetida</taxon>
        <taxon>Adinetidae</taxon>
        <taxon>Adineta</taxon>
    </lineage>
</organism>
<evidence type="ECO:0000313" key="3">
    <source>
        <dbReference type="EMBL" id="CAF1518291.1"/>
    </source>
</evidence>
<evidence type="ECO:0000313" key="2">
    <source>
        <dbReference type="EMBL" id="CAF1516620.1"/>
    </source>
</evidence>
<evidence type="ECO:0000313" key="5">
    <source>
        <dbReference type="Proteomes" id="UP000663852"/>
    </source>
</evidence>
<proteinExistence type="predicted"/>
<dbReference type="Proteomes" id="UP000663852">
    <property type="component" value="Unassembled WGS sequence"/>
</dbReference>
<sequence>MMKFSVVVVVAVCLVLAMTIVIDGFTVDTDSTTMHIPAVETNNGDVQERFSQIKLSKRFASWDRHQFQNLERVKGCGQYGCGYSKICKSCRGRWICVEENIRC</sequence>
<protein>
    <submittedName>
        <fullName evidence="2">Uncharacterized protein</fullName>
    </submittedName>
</protein>
<gene>
    <name evidence="2" type="ORF">EDS130_LOCUS43598</name>
    <name evidence="3" type="ORF">XAT740_LOCUS40635</name>
</gene>
<reference evidence="2" key="1">
    <citation type="submission" date="2021-02" db="EMBL/GenBank/DDBJ databases">
        <authorList>
            <person name="Nowell W R."/>
        </authorList>
    </citation>
    <scope>NUCLEOTIDE SEQUENCE</scope>
</reference>
<evidence type="ECO:0000313" key="4">
    <source>
        <dbReference type="Proteomes" id="UP000663828"/>
    </source>
</evidence>
<dbReference type="Proteomes" id="UP000663828">
    <property type="component" value="Unassembled WGS sequence"/>
</dbReference>
<dbReference type="AlphaFoldDB" id="A0A815UEN1"/>
<keyword evidence="1" id="KW-0732">Signal</keyword>